<dbReference type="AlphaFoldDB" id="A0A4Q2TA91"/>
<dbReference type="CDD" id="cd13665">
    <property type="entry name" value="PBP2_TRAP_Dctp3_4"/>
    <property type="match status" value="1"/>
</dbReference>
<reference evidence="3 4" key="1">
    <citation type="submission" date="2019-01" db="EMBL/GenBank/DDBJ databases">
        <authorList>
            <person name="Deng T."/>
        </authorList>
    </citation>
    <scope>NUCLEOTIDE SEQUENCE [LARGE SCALE GENOMIC DNA]</scope>
    <source>
        <strain evidence="3 4">F8825</strain>
    </source>
</reference>
<dbReference type="GO" id="GO:0055085">
    <property type="term" value="P:transmembrane transport"/>
    <property type="evidence" value="ECO:0007669"/>
    <property type="project" value="InterPro"/>
</dbReference>
<dbReference type="Pfam" id="PF03480">
    <property type="entry name" value="DctP"/>
    <property type="match status" value="1"/>
</dbReference>
<evidence type="ECO:0000256" key="1">
    <source>
        <dbReference type="ARBA" id="ARBA00022729"/>
    </source>
</evidence>
<dbReference type="PANTHER" id="PTHR33376">
    <property type="match status" value="1"/>
</dbReference>
<dbReference type="InterPro" id="IPR038404">
    <property type="entry name" value="TRAP_DctP_sf"/>
</dbReference>
<evidence type="ECO:0000256" key="2">
    <source>
        <dbReference type="SAM" id="SignalP"/>
    </source>
</evidence>
<feature type="chain" id="PRO_5020569863" evidence="2">
    <location>
        <begin position="25"/>
        <end position="344"/>
    </location>
</feature>
<gene>
    <name evidence="3" type="ORF">EUU22_09625</name>
</gene>
<name>A0A4Q2TA91_9HYPH</name>
<keyword evidence="4" id="KW-1185">Reference proteome</keyword>
<dbReference type="Gene3D" id="3.40.190.170">
    <property type="entry name" value="Bacterial extracellular solute-binding protein, family 7"/>
    <property type="match status" value="1"/>
</dbReference>
<protein>
    <submittedName>
        <fullName evidence="3">TRAP transporter substrate-binding protein</fullName>
    </submittedName>
</protein>
<sequence length="344" mass="37123">MLHKTIMTGLAGLALTLSATASFAADVVLRLHQMLPPQATIPAKVLTPWAEKVKADSGGRIEVELYPAMQLGGKPSELVDQVKDGVVDLIWTVIGYTPGRFPKSEAFELPFMVTTGEASSLAFYDYYEKHLKDELQDYHVLAVHTHGPGLIHTIGSKPVKSLEDMNGLKLRGTSKVVNQMLEAMGASAIGMPVTAVPESLSKSVIDGTVVPWEVTPAIKIAELAPNHTAFSGKNGLYTGTFLFAMNKDSYDALPDDLKKVIDDNSGRELARQFGVAMDQGDIRGKEIADKAGNTTITLDEAETARWRTAGESVTKAWIADMDAKGLDGTTLYNDAVALIDQYSK</sequence>
<dbReference type="Proteomes" id="UP000291088">
    <property type="component" value="Unassembled WGS sequence"/>
</dbReference>
<dbReference type="RefSeq" id="WP_129331815.1">
    <property type="nucleotide sequence ID" value="NZ_SDVB01000196.1"/>
</dbReference>
<evidence type="ECO:0000313" key="3">
    <source>
        <dbReference type="EMBL" id="RYC15284.1"/>
    </source>
</evidence>
<dbReference type="EMBL" id="SDVB01000196">
    <property type="protein sequence ID" value="RYC15284.1"/>
    <property type="molecule type" value="Genomic_DNA"/>
</dbReference>
<dbReference type="InterPro" id="IPR018389">
    <property type="entry name" value="DctP_fam"/>
</dbReference>
<proteinExistence type="predicted"/>
<accession>A0A4Q2TA91</accession>
<dbReference type="OrthoDB" id="7822595at2"/>
<organism evidence="3 4">
    <name type="scientific">Ciceribacter ferrooxidans</name>
    <dbReference type="NCBI Taxonomy" id="2509717"/>
    <lineage>
        <taxon>Bacteria</taxon>
        <taxon>Pseudomonadati</taxon>
        <taxon>Pseudomonadota</taxon>
        <taxon>Alphaproteobacteria</taxon>
        <taxon>Hyphomicrobiales</taxon>
        <taxon>Rhizobiaceae</taxon>
        <taxon>Ciceribacter</taxon>
    </lineage>
</organism>
<feature type="signal peptide" evidence="2">
    <location>
        <begin position="1"/>
        <end position="24"/>
    </location>
</feature>
<dbReference type="PANTHER" id="PTHR33376:SF15">
    <property type="entry name" value="BLL6794 PROTEIN"/>
    <property type="match status" value="1"/>
</dbReference>
<comment type="caution">
    <text evidence="3">The sequence shown here is derived from an EMBL/GenBank/DDBJ whole genome shotgun (WGS) entry which is preliminary data.</text>
</comment>
<evidence type="ECO:0000313" key="4">
    <source>
        <dbReference type="Proteomes" id="UP000291088"/>
    </source>
</evidence>
<dbReference type="NCBIfam" id="NF037995">
    <property type="entry name" value="TRAP_S1"/>
    <property type="match status" value="1"/>
</dbReference>
<keyword evidence="1 2" id="KW-0732">Signal</keyword>